<dbReference type="SUPFAM" id="SSF141322">
    <property type="entry name" value="NfeD domain-like"/>
    <property type="match status" value="1"/>
</dbReference>
<keyword evidence="3 5" id="KW-1133">Transmembrane helix</keyword>
<dbReference type="InterPro" id="IPR002810">
    <property type="entry name" value="NfeD-like_C"/>
</dbReference>
<dbReference type="InterPro" id="IPR012340">
    <property type="entry name" value="NA-bd_OB-fold"/>
</dbReference>
<feature type="domain" description="NfeD-like C-terminal" evidence="6">
    <location>
        <begin position="99"/>
        <end position="154"/>
    </location>
</feature>
<dbReference type="Gene3D" id="2.40.50.140">
    <property type="entry name" value="Nucleic acid-binding proteins"/>
    <property type="match status" value="1"/>
</dbReference>
<dbReference type="PANTHER" id="PTHR33507">
    <property type="entry name" value="INNER MEMBRANE PROTEIN YBBJ"/>
    <property type="match status" value="1"/>
</dbReference>
<sequence length="155" mass="16088">MSVIVALFLVGIVLLFFEVITPGGVLGAIGGVVMLAGCGYAWHLYGGQGALIAFMVALALVGATFWVELVLLPRTRLGKRMFLDAAISSTSQPPPAEAASVIGKSAEAVTILAPTGYVTVDGKRYEAHCIDGLAPKGAVLRVTGLDNFTLKVTKV</sequence>
<keyword evidence="7" id="KW-0378">Hydrolase</keyword>
<organism evidence="7 8">
    <name type="scientific">Termitidicoccus mucosus</name>
    <dbReference type="NCBI Taxonomy" id="1184151"/>
    <lineage>
        <taxon>Bacteria</taxon>
        <taxon>Pseudomonadati</taxon>
        <taxon>Verrucomicrobiota</taxon>
        <taxon>Opitutia</taxon>
        <taxon>Opitutales</taxon>
        <taxon>Opitutaceae</taxon>
        <taxon>Termitidicoccus</taxon>
    </lineage>
</organism>
<keyword evidence="7" id="KW-0645">Protease</keyword>
<dbReference type="Proteomes" id="UP000078486">
    <property type="component" value="Unassembled WGS sequence"/>
</dbReference>
<keyword evidence="8" id="KW-1185">Reference proteome</keyword>
<accession>A0A178IFB5</accession>
<evidence type="ECO:0000256" key="2">
    <source>
        <dbReference type="ARBA" id="ARBA00022692"/>
    </source>
</evidence>
<reference evidence="7 8" key="1">
    <citation type="submission" date="2016-01" db="EMBL/GenBank/DDBJ databases">
        <title>High potential of lignocellulose degradation of a new Verrucomicrobia species.</title>
        <authorList>
            <person name="Wang Y."/>
            <person name="Shi Y."/>
            <person name="Qiu Z."/>
            <person name="Liu S."/>
            <person name="Yang H."/>
        </authorList>
    </citation>
    <scope>NUCLEOTIDE SEQUENCE [LARGE SCALE GENOMIC DNA]</scope>
    <source>
        <strain evidence="7 8">TSB47</strain>
    </source>
</reference>
<evidence type="ECO:0000256" key="1">
    <source>
        <dbReference type="ARBA" id="ARBA00004141"/>
    </source>
</evidence>
<dbReference type="GO" id="GO:0008233">
    <property type="term" value="F:peptidase activity"/>
    <property type="evidence" value="ECO:0007669"/>
    <property type="project" value="UniProtKB-KW"/>
</dbReference>
<evidence type="ECO:0000313" key="8">
    <source>
        <dbReference type="Proteomes" id="UP000078486"/>
    </source>
</evidence>
<evidence type="ECO:0000313" key="7">
    <source>
        <dbReference type="EMBL" id="OAM87835.1"/>
    </source>
</evidence>
<dbReference type="STRING" id="1184151.AW736_20505"/>
<keyword evidence="2 5" id="KW-0812">Transmembrane</keyword>
<feature type="transmembrane region" description="Helical" evidence="5">
    <location>
        <begin position="51"/>
        <end position="72"/>
    </location>
</feature>
<protein>
    <submittedName>
        <fullName evidence="7">Serine protease</fullName>
    </submittedName>
</protein>
<proteinExistence type="predicted"/>
<dbReference type="Pfam" id="PF01957">
    <property type="entry name" value="NfeD"/>
    <property type="match status" value="1"/>
</dbReference>
<dbReference type="InterPro" id="IPR052165">
    <property type="entry name" value="Membrane_assoc_protease"/>
</dbReference>
<keyword evidence="4 5" id="KW-0472">Membrane</keyword>
<evidence type="ECO:0000259" key="6">
    <source>
        <dbReference type="Pfam" id="PF01957"/>
    </source>
</evidence>
<name>A0A178IFB5_9BACT</name>
<evidence type="ECO:0000256" key="5">
    <source>
        <dbReference type="SAM" id="Phobius"/>
    </source>
</evidence>
<evidence type="ECO:0000256" key="4">
    <source>
        <dbReference type="ARBA" id="ARBA00023136"/>
    </source>
</evidence>
<gene>
    <name evidence="7" type="ORF">AW736_20505</name>
</gene>
<comment type="caution">
    <text evidence="7">The sequence shown here is derived from an EMBL/GenBank/DDBJ whole genome shotgun (WGS) entry which is preliminary data.</text>
</comment>
<evidence type="ECO:0000256" key="3">
    <source>
        <dbReference type="ARBA" id="ARBA00022989"/>
    </source>
</evidence>
<dbReference type="PANTHER" id="PTHR33507:SF3">
    <property type="entry name" value="INNER MEMBRANE PROTEIN YBBJ"/>
    <property type="match status" value="1"/>
</dbReference>
<dbReference type="GO" id="GO:0006508">
    <property type="term" value="P:proteolysis"/>
    <property type="evidence" value="ECO:0007669"/>
    <property type="project" value="UniProtKB-KW"/>
</dbReference>
<comment type="subcellular location">
    <subcellularLocation>
        <location evidence="1">Membrane</location>
        <topology evidence="1">Multi-pass membrane protein</topology>
    </subcellularLocation>
</comment>
<dbReference type="GO" id="GO:0005886">
    <property type="term" value="C:plasma membrane"/>
    <property type="evidence" value="ECO:0007669"/>
    <property type="project" value="TreeGrafter"/>
</dbReference>
<dbReference type="AlphaFoldDB" id="A0A178IFB5"/>
<dbReference type="EMBL" id="LRRQ01000156">
    <property type="protein sequence ID" value="OAM87835.1"/>
    <property type="molecule type" value="Genomic_DNA"/>
</dbReference>